<keyword evidence="2 4" id="KW-0479">Metal-binding</keyword>
<dbReference type="EMBL" id="SWBP01000003">
    <property type="protein sequence ID" value="TKB97664.1"/>
    <property type="molecule type" value="Genomic_DNA"/>
</dbReference>
<dbReference type="PROSITE" id="PS51007">
    <property type="entry name" value="CYTC"/>
    <property type="match status" value="1"/>
</dbReference>
<keyword evidence="5" id="KW-0812">Transmembrane</keyword>
<keyword evidence="5" id="KW-0472">Membrane</keyword>
<dbReference type="RefSeq" id="WP_136826239.1">
    <property type="nucleotide sequence ID" value="NZ_SWBP01000003.1"/>
</dbReference>
<evidence type="ECO:0000256" key="5">
    <source>
        <dbReference type="SAM" id="Phobius"/>
    </source>
</evidence>
<dbReference type="InterPro" id="IPR051459">
    <property type="entry name" value="Cytochrome_c-type_DH"/>
</dbReference>
<keyword evidence="1 4" id="KW-0349">Heme</keyword>
<dbReference type="GO" id="GO:0046872">
    <property type="term" value="F:metal ion binding"/>
    <property type="evidence" value="ECO:0007669"/>
    <property type="project" value="UniProtKB-KW"/>
</dbReference>
<evidence type="ECO:0000259" key="6">
    <source>
        <dbReference type="PROSITE" id="PS51007"/>
    </source>
</evidence>
<keyword evidence="8" id="KW-1185">Reference proteome</keyword>
<dbReference type="Gene3D" id="1.10.760.10">
    <property type="entry name" value="Cytochrome c-like domain"/>
    <property type="match status" value="2"/>
</dbReference>
<feature type="transmembrane region" description="Helical" evidence="5">
    <location>
        <begin position="21"/>
        <end position="40"/>
    </location>
</feature>
<dbReference type="InterPro" id="IPR036909">
    <property type="entry name" value="Cyt_c-like_dom_sf"/>
</dbReference>
<dbReference type="SUPFAM" id="SSF46626">
    <property type="entry name" value="Cytochrome c"/>
    <property type="match status" value="2"/>
</dbReference>
<sequence>MKSQQHLNETEKAIVVLSRTTALIALFFMVIIGIFISVIIDTGFGKKEFLAKQVTSETAITNVETVAQVDNTWKAPLESTIPAGKEGEAILYGKDLIANTSTYLGPNGKVAAISNGMNCQNCHNDAGKKPWGNNYSAVYSTYPKFRARSGTKETIVKRINDCFERSLNGKALDSTSKEMTAMIAYIKWLGTNVKKGEKPEGVGIQKLAFLDRAADAQKGAAIYDTKCASCHGKNGEGLLNVDKTGYTYPPMWGKNSYNDGAGLYRISNFAGFVKTNMPFGVTYQNPILTDEESWDVAAFVNSQPRPHKNQSKDWKDFAQKPVDFPFGPYADQFTEKQHKYGPFEEIVTAQKLKSK</sequence>
<evidence type="ECO:0000256" key="3">
    <source>
        <dbReference type="ARBA" id="ARBA00023004"/>
    </source>
</evidence>
<keyword evidence="5" id="KW-1133">Transmembrane helix</keyword>
<keyword evidence="3 4" id="KW-0408">Iron</keyword>
<protein>
    <submittedName>
        <fullName evidence="7">C-type cytochrome</fullName>
    </submittedName>
</protein>
<name>A0A4U1C394_9SPHI</name>
<reference evidence="7 8" key="1">
    <citation type="submission" date="2019-04" db="EMBL/GenBank/DDBJ databases">
        <title>Pedobacter sp. AR-3-17 sp. nov., isolated from Arctic soil.</title>
        <authorList>
            <person name="Dahal R.H."/>
            <person name="Kim D.-U."/>
        </authorList>
    </citation>
    <scope>NUCLEOTIDE SEQUENCE [LARGE SCALE GENOMIC DNA]</scope>
    <source>
        <strain evidence="7 8">AR-3-17</strain>
    </source>
</reference>
<evidence type="ECO:0000313" key="7">
    <source>
        <dbReference type="EMBL" id="TKB97664.1"/>
    </source>
</evidence>
<gene>
    <name evidence="7" type="ORF">FA046_09865</name>
</gene>
<dbReference type="PANTHER" id="PTHR35008">
    <property type="entry name" value="BLL4482 PROTEIN-RELATED"/>
    <property type="match status" value="1"/>
</dbReference>
<evidence type="ECO:0000256" key="2">
    <source>
        <dbReference type="ARBA" id="ARBA00022723"/>
    </source>
</evidence>
<evidence type="ECO:0000256" key="1">
    <source>
        <dbReference type="ARBA" id="ARBA00022617"/>
    </source>
</evidence>
<dbReference type="InterPro" id="IPR009056">
    <property type="entry name" value="Cyt_c-like_dom"/>
</dbReference>
<dbReference type="Pfam" id="PF21342">
    <property type="entry name" value="SoxA-TsdA_cyt-c"/>
    <property type="match status" value="1"/>
</dbReference>
<dbReference type="OrthoDB" id="9779283at2"/>
<dbReference type="GO" id="GO:0020037">
    <property type="term" value="F:heme binding"/>
    <property type="evidence" value="ECO:0007669"/>
    <property type="project" value="InterPro"/>
</dbReference>
<dbReference type="Pfam" id="PF00034">
    <property type="entry name" value="Cytochrom_C"/>
    <property type="match status" value="1"/>
</dbReference>
<evidence type="ECO:0000256" key="4">
    <source>
        <dbReference type="PROSITE-ProRule" id="PRU00433"/>
    </source>
</evidence>
<comment type="caution">
    <text evidence="7">The sequence shown here is derived from an EMBL/GenBank/DDBJ whole genome shotgun (WGS) entry which is preliminary data.</text>
</comment>
<dbReference type="AlphaFoldDB" id="A0A4U1C394"/>
<feature type="domain" description="Cytochrome c" evidence="6">
    <location>
        <begin position="214"/>
        <end position="304"/>
    </location>
</feature>
<dbReference type="PANTHER" id="PTHR35008:SF9">
    <property type="entry name" value="CYTOCHROME C DOMAIN-CONTAINING PROTEIN"/>
    <property type="match status" value="1"/>
</dbReference>
<dbReference type="Proteomes" id="UP000308181">
    <property type="component" value="Unassembled WGS sequence"/>
</dbReference>
<organism evidence="7 8">
    <name type="scientific">Pedobacter cryophilus</name>
    <dbReference type="NCBI Taxonomy" id="2571271"/>
    <lineage>
        <taxon>Bacteria</taxon>
        <taxon>Pseudomonadati</taxon>
        <taxon>Bacteroidota</taxon>
        <taxon>Sphingobacteriia</taxon>
        <taxon>Sphingobacteriales</taxon>
        <taxon>Sphingobacteriaceae</taxon>
        <taxon>Pedobacter</taxon>
    </lineage>
</organism>
<proteinExistence type="predicted"/>
<evidence type="ECO:0000313" key="8">
    <source>
        <dbReference type="Proteomes" id="UP000308181"/>
    </source>
</evidence>
<dbReference type="GO" id="GO:0009055">
    <property type="term" value="F:electron transfer activity"/>
    <property type="evidence" value="ECO:0007669"/>
    <property type="project" value="InterPro"/>
</dbReference>
<accession>A0A4U1C394</accession>